<proteinExistence type="predicted"/>
<dbReference type="Proteomes" id="UP000828390">
    <property type="component" value="Unassembled WGS sequence"/>
</dbReference>
<gene>
    <name evidence="1" type="ORF">DPMN_175206</name>
</gene>
<comment type="caution">
    <text evidence="1">The sequence shown here is derived from an EMBL/GenBank/DDBJ whole genome shotgun (WGS) entry which is preliminary data.</text>
</comment>
<sequence>MTPIIGPAASGFSEYQPFSSGCRSLVRLHHGRRILTKQTRKNMSPTNPVLRLAIKQVNGTTNELSLSESAIRESERFQDVVSDPETSDQPTKRLKQQASVFVGIWKQDCRWVTEVEIKLDLKCTVYQNRA</sequence>
<reference evidence="1" key="2">
    <citation type="submission" date="2020-11" db="EMBL/GenBank/DDBJ databases">
        <authorList>
            <person name="McCartney M.A."/>
            <person name="Auch B."/>
            <person name="Kono T."/>
            <person name="Mallez S."/>
            <person name="Becker A."/>
            <person name="Gohl D.M."/>
            <person name="Silverstein K.A.T."/>
            <person name="Koren S."/>
            <person name="Bechman K.B."/>
            <person name="Herman A."/>
            <person name="Abrahante J.E."/>
            <person name="Garbe J."/>
        </authorList>
    </citation>
    <scope>NUCLEOTIDE SEQUENCE</scope>
    <source>
        <strain evidence="1">Duluth1</strain>
        <tissue evidence="1">Whole animal</tissue>
    </source>
</reference>
<evidence type="ECO:0000313" key="2">
    <source>
        <dbReference type="Proteomes" id="UP000828390"/>
    </source>
</evidence>
<dbReference type="EMBL" id="JAIWYP010000009">
    <property type="protein sequence ID" value="KAH3773835.1"/>
    <property type="molecule type" value="Genomic_DNA"/>
</dbReference>
<reference evidence="1" key="1">
    <citation type="journal article" date="2019" name="bioRxiv">
        <title>The Genome of the Zebra Mussel, Dreissena polymorpha: A Resource for Invasive Species Research.</title>
        <authorList>
            <person name="McCartney M.A."/>
            <person name="Auch B."/>
            <person name="Kono T."/>
            <person name="Mallez S."/>
            <person name="Zhang Y."/>
            <person name="Obille A."/>
            <person name="Becker A."/>
            <person name="Abrahante J.E."/>
            <person name="Garbe J."/>
            <person name="Badalamenti J.P."/>
            <person name="Herman A."/>
            <person name="Mangelson H."/>
            <person name="Liachko I."/>
            <person name="Sullivan S."/>
            <person name="Sone E.D."/>
            <person name="Koren S."/>
            <person name="Silverstein K.A.T."/>
            <person name="Beckman K.B."/>
            <person name="Gohl D.M."/>
        </authorList>
    </citation>
    <scope>NUCLEOTIDE SEQUENCE</scope>
    <source>
        <strain evidence="1">Duluth1</strain>
        <tissue evidence="1">Whole animal</tissue>
    </source>
</reference>
<evidence type="ECO:0000313" key="1">
    <source>
        <dbReference type="EMBL" id="KAH3773835.1"/>
    </source>
</evidence>
<dbReference type="AlphaFoldDB" id="A0A9D4E8L0"/>
<name>A0A9D4E8L0_DREPO</name>
<accession>A0A9D4E8L0</accession>
<organism evidence="1 2">
    <name type="scientific">Dreissena polymorpha</name>
    <name type="common">Zebra mussel</name>
    <name type="synonym">Mytilus polymorpha</name>
    <dbReference type="NCBI Taxonomy" id="45954"/>
    <lineage>
        <taxon>Eukaryota</taxon>
        <taxon>Metazoa</taxon>
        <taxon>Spiralia</taxon>
        <taxon>Lophotrochozoa</taxon>
        <taxon>Mollusca</taxon>
        <taxon>Bivalvia</taxon>
        <taxon>Autobranchia</taxon>
        <taxon>Heteroconchia</taxon>
        <taxon>Euheterodonta</taxon>
        <taxon>Imparidentia</taxon>
        <taxon>Neoheterodontei</taxon>
        <taxon>Myida</taxon>
        <taxon>Dreissenoidea</taxon>
        <taxon>Dreissenidae</taxon>
        <taxon>Dreissena</taxon>
    </lineage>
</organism>
<protein>
    <submittedName>
        <fullName evidence="1">Uncharacterized protein</fullName>
    </submittedName>
</protein>
<keyword evidence="2" id="KW-1185">Reference proteome</keyword>